<evidence type="ECO:0000313" key="2">
    <source>
        <dbReference type="EMBL" id="MUF05550.1"/>
    </source>
</evidence>
<evidence type="ECO:0000313" key="3">
    <source>
        <dbReference type="Proteomes" id="UP000438196"/>
    </source>
</evidence>
<sequence>MSTSSSTSGGTADLASPRLPQEVSNGVTDTFLQENNDRLPVIIARYQDQAVGQLISLSVGGPNAKPIVFYTVPDAASDTTVYVPGAELRALANGIHLLFYTVTTYQEMKSKGAFLRLKLGNGA</sequence>
<dbReference type="RefSeq" id="WP_155583826.1">
    <property type="nucleotide sequence ID" value="NZ_JBHSTH010000002.1"/>
</dbReference>
<protein>
    <submittedName>
        <fullName evidence="2">Uncharacterized protein</fullName>
    </submittedName>
</protein>
<evidence type="ECO:0000256" key="1">
    <source>
        <dbReference type="SAM" id="MobiDB-lite"/>
    </source>
</evidence>
<dbReference type="EMBL" id="WNNK01000011">
    <property type="protein sequence ID" value="MUF05550.1"/>
    <property type="molecule type" value="Genomic_DNA"/>
</dbReference>
<name>A0A6I3W4P1_9PSED</name>
<proteinExistence type="predicted"/>
<feature type="compositionally biased region" description="Low complexity" evidence="1">
    <location>
        <begin position="1"/>
        <end position="11"/>
    </location>
</feature>
<keyword evidence="3" id="KW-1185">Reference proteome</keyword>
<reference evidence="2 3" key="1">
    <citation type="submission" date="2019-11" db="EMBL/GenBank/DDBJ databases">
        <title>Pseudomonas karstica sp. nov. and Pseudomonas spelaei sp. nov. from karst caves.</title>
        <authorList>
            <person name="Zeman M."/>
        </authorList>
    </citation>
    <scope>NUCLEOTIDE SEQUENCE [LARGE SCALE GENOMIC DNA]</scope>
    <source>
        <strain evidence="2 3">CCM 7893</strain>
    </source>
</reference>
<organism evidence="2 3">
    <name type="scientific">Pseudomonas spelaei</name>
    <dbReference type="NCBI Taxonomy" id="1055469"/>
    <lineage>
        <taxon>Bacteria</taxon>
        <taxon>Pseudomonadati</taxon>
        <taxon>Pseudomonadota</taxon>
        <taxon>Gammaproteobacteria</taxon>
        <taxon>Pseudomonadales</taxon>
        <taxon>Pseudomonadaceae</taxon>
        <taxon>Pseudomonas</taxon>
    </lineage>
</organism>
<feature type="region of interest" description="Disordered" evidence="1">
    <location>
        <begin position="1"/>
        <end position="22"/>
    </location>
</feature>
<dbReference type="OrthoDB" id="7024978at2"/>
<dbReference type="Proteomes" id="UP000438196">
    <property type="component" value="Unassembled WGS sequence"/>
</dbReference>
<gene>
    <name evidence="2" type="ORF">GNF76_14440</name>
</gene>
<comment type="caution">
    <text evidence="2">The sequence shown here is derived from an EMBL/GenBank/DDBJ whole genome shotgun (WGS) entry which is preliminary data.</text>
</comment>
<dbReference type="AlphaFoldDB" id="A0A6I3W4P1"/>
<accession>A0A6I3W4P1</accession>